<dbReference type="Pfam" id="PF00903">
    <property type="entry name" value="Glyoxalase"/>
    <property type="match status" value="1"/>
</dbReference>
<evidence type="ECO:0000259" key="1">
    <source>
        <dbReference type="PROSITE" id="PS51819"/>
    </source>
</evidence>
<dbReference type="EMBL" id="FQYX01000021">
    <property type="protein sequence ID" value="SHJ43671.1"/>
    <property type="molecule type" value="Genomic_DNA"/>
</dbReference>
<evidence type="ECO:0000313" key="2">
    <source>
        <dbReference type="EMBL" id="SHJ43671.1"/>
    </source>
</evidence>
<dbReference type="PANTHER" id="PTHR39434:SF1">
    <property type="entry name" value="VOC DOMAIN-CONTAINING PROTEIN"/>
    <property type="match status" value="1"/>
</dbReference>
<dbReference type="InterPro" id="IPR037523">
    <property type="entry name" value="VOC_core"/>
</dbReference>
<accession>A0A1M6JAF6</accession>
<feature type="domain" description="VOC" evidence="1">
    <location>
        <begin position="36"/>
        <end position="161"/>
    </location>
</feature>
<keyword evidence="3" id="KW-1185">Reference proteome</keyword>
<evidence type="ECO:0000313" key="3">
    <source>
        <dbReference type="Proteomes" id="UP000184231"/>
    </source>
</evidence>
<proteinExistence type="predicted"/>
<dbReference type="AlphaFoldDB" id="A0A1M6JAF6"/>
<dbReference type="Gene3D" id="3.10.180.10">
    <property type="entry name" value="2,3-Dihydroxybiphenyl 1,2-Dioxygenase, domain 1"/>
    <property type="match status" value="1"/>
</dbReference>
<reference evidence="3" key="1">
    <citation type="submission" date="2016-11" db="EMBL/GenBank/DDBJ databases">
        <authorList>
            <person name="Varghese N."/>
            <person name="Submissions S."/>
        </authorList>
    </citation>
    <scope>NUCLEOTIDE SEQUENCE [LARGE SCALE GENOMIC DNA]</scope>
    <source>
        <strain evidence="3">CGMCC 1.8863</strain>
    </source>
</reference>
<dbReference type="PROSITE" id="PS51819">
    <property type="entry name" value="VOC"/>
    <property type="match status" value="1"/>
</dbReference>
<sequence length="171" mass="19906">MIGGTYIERVWLFPKPVFGFVLDTLNFFIASMMKNFPFHLSLPSKDLQKTKKFYLEILGASLGRSTDQWIDIDLYQNQITFTKAGDFNFEYKSYRLGTEILPSFHFGIIVDTDLWCKLYARLSPLDLDITTEVTFLEDKVGEHLSFFIQDPNGYMVEFKSFKNNNEIFSTA</sequence>
<name>A0A1M6JAF6_9FLAO</name>
<dbReference type="SUPFAM" id="SSF54593">
    <property type="entry name" value="Glyoxalase/Bleomycin resistance protein/Dihydroxybiphenyl dioxygenase"/>
    <property type="match status" value="1"/>
</dbReference>
<dbReference type="InterPro" id="IPR004360">
    <property type="entry name" value="Glyas_Fos-R_dOase_dom"/>
</dbReference>
<dbReference type="InterPro" id="IPR029068">
    <property type="entry name" value="Glyas_Bleomycin-R_OHBP_Dase"/>
</dbReference>
<dbReference type="PANTHER" id="PTHR39434">
    <property type="match status" value="1"/>
</dbReference>
<organism evidence="2 3">
    <name type="scientific">Arenibacter nanhaiticus</name>
    <dbReference type="NCBI Taxonomy" id="558155"/>
    <lineage>
        <taxon>Bacteria</taxon>
        <taxon>Pseudomonadati</taxon>
        <taxon>Bacteroidota</taxon>
        <taxon>Flavobacteriia</taxon>
        <taxon>Flavobacteriales</taxon>
        <taxon>Flavobacteriaceae</taxon>
        <taxon>Arenibacter</taxon>
    </lineage>
</organism>
<gene>
    <name evidence="2" type="ORF">SAMN04487911_12124</name>
</gene>
<protein>
    <recommendedName>
        <fullName evidence="1">VOC domain-containing protein</fullName>
    </recommendedName>
</protein>
<dbReference type="Proteomes" id="UP000184231">
    <property type="component" value="Unassembled WGS sequence"/>
</dbReference>